<feature type="region of interest" description="Disordered" evidence="10">
    <location>
        <begin position="25"/>
        <end position="61"/>
    </location>
</feature>
<dbReference type="GO" id="GO:0005643">
    <property type="term" value="C:nuclear pore"/>
    <property type="evidence" value="ECO:0007669"/>
    <property type="project" value="UniProtKB-SubCell"/>
</dbReference>
<evidence type="ECO:0000256" key="2">
    <source>
        <dbReference type="ARBA" id="ARBA00022448"/>
    </source>
</evidence>
<dbReference type="InterPro" id="IPR045207">
    <property type="entry name" value="RanBD_NUP50_plant"/>
</dbReference>
<evidence type="ECO:0000259" key="12">
    <source>
        <dbReference type="PROSITE" id="PS50196"/>
    </source>
</evidence>
<evidence type="ECO:0000256" key="4">
    <source>
        <dbReference type="ARBA" id="ARBA00022816"/>
    </source>
</evidence>
<comment type="caution">
    <text evidence="13">The sequence shown here is derived from an EMBL/GenBank/DDBJ whole genome shotgun (WGS) entry which is preliminary data.</text>
</comment>
<dbReference type="Gene3D" id="2.30.29.30">
    <property type="entry name" value="Pleckstrin-homology domain (PH domain)/Phosphotyrosine-binding domain (PTB)"/>
    <property type="match status" value="1"/>
</dbReference>
<feature type="chain" id="PRO_5032735620" description="RanBD1 domain-containing protein" evidence="11">
    <location>
        <begin position="24"/>
        <end position="447"/>
    </location>
</feature>
<gene>
    <name evidence="13" type="ORF">IFM89_035229</name>
</gene>
<feature type="domain" description="RanBD1" evidence="12">
    <location>
        <begin position="304"/>
        <end position="420"/>
    </location>
</feature>
<keyword evidence="2" id="KW-0813">Transport</keyword>
<dbReference type="SUPFAM" id="SSF50729">
    <property type="entry name" value="PH domain-like"/>
    <property type="match status" value="1"/>
</dbReference>
<dbReference type="Pfam" id="PF08911">
    <property type="entry name" value="NUP50"/>
    <property type="match status" value="1"/>
</dbReference>
<sequence length="447" mass="47517">MVFQVVQDFWLWSLLQSFSMADAQNVVPPSKKRAAGREISRDNPGLDDDEDVPEQETGTFKKASEEVLATRRIVKVRRQQTPASASSNPFANLCFVPHTESTGIVSEVQPVAGVPALRKVDEKAEEDIKEDIKTETVPGVNETGVTETDEKDTLEANSDNFEAESANKEKSDGVEKTSNPEDTSEKGVAGGEGEGQEAKEDNGHGDASPSAPLNSFQQLSSNQNAFTGIAGTGFSTSTFSFGSLAKDGSAFGAGAGSGSSSLFGQKNDNPSFPSFNFGKSNNGSSSLFGTAGASDAAKSEGSGLPSMQEVPVETGEENEKAVFTADAVLFEYLDGGWKERGKGELKVNVSTTGVERARLVMRARGIYRLILNACLYPDMKLTSMDKRGITFACMNSTGEGKDGLTTFALKFKDGSIVEEFCTAVTLHKGQKSGVLKTPENSPKASED</sequence>
<dbReference type="InterPro" id="IPR000156">
    <property type="entry name" value="Ran_bind_dom"/>
</dbReference>
<feature type="signal peptide" evidence="11">
    <location>
        <begin position="1"/>
        <end position="23"/>
    </location>
</feature>
<keyword evidence="3" id="KW-0677">Repeat</keyword>
<evidence type="ECO:0000256" key="11">
    <source>
        <dbReference type="SAM" id="SignalP"/>
    </source>
</evidence>
<feature type="compositionally biased region" description="Acidic residues" evidence="10">
    <location>
        <begin position="45"/>
        <end position="54"/>
    </location>
</feature>
<evidence type="ECO:0000313" key="14">
    <source>
        <dbReference type="Proteomes" id="UP000631114"/>
    </source>
</evidence>
<feature type="region of interest" description="Disordered" evidence="10">
    <location>
        <begin position="288"/>
        <end position="308"/>
    </location>
</feature>
<reference evidence="13 14" key="1">
    <citation type="submission" date="2020-10" db="EMBL/GenBank/DDBJ databases">
        <title>The Coptis chinensis genome and diversification of protoberbering-type alkaloids.</title>
        <authorList>
            <person name="Wang B."/>
            <person name="Shu S."/>
            <person name="Song C."/>
            <person name="Liu Y."/>
        </authorList>
    </citation>
    <scope>NUCLEOTIDE SEQUENCE [LARGE SCALE GENOMIC DNA]</scope>
    <source>
        <strain evidence="13">HL-2020</strain>
        <tissue evidence="13">Leaf</tissue>
    </source>
</reference>
<evidence type="ECO:0000256" key="3">
    <source>
        <dbReference type="ARBA" id="ARBA00022737"/>
    </source>
</evidence>
<accession>A0A835IE65</accession>
<evidence type="ECO:0000256" key="5">
    <source>
        <dbReference type="ARBA" id="ARBA00022927"/>
    </source>
</evidence>
<evidence type="ECO:0000256" key="1">
    <source>
        <dbReference type="ARBA" id="ARBA00004567"/>
    </source>
</evidence>
<dbReference type="AlphaFoldDB" id="A0A835IE65"/>
<feature type="region of interest" description="Disordered" evidence="10">
    <location>
        <begin position="125"/>
        <end position="216"/>
    </location>
</feature>
<dbReference type="PANTHER" id="PTHR23138">
    <property type="entry name" value="RAN BINDING PROTEIN"/>
    <property type="match status" value="1"/>
</dbReference>
<protein>
    <recommendedName>
        <fullName evidence="12">RanBD1 domain-containing protein</fullName>
    </recommendedName>
</protein>
<comment type="subcellular location">
    <subcellularLocation>
        <location evidence="1">Nucleus</location>
        <location evidence="1">Nuclear pore complex</location>
    </subcellularLocation>
</comment>
<dbReference type="GO" id="GO:0051028">
    <property type="term" value="P:mRNA transport"/>
    <property type="evidence" value="ECO:0007669"/>
    <property type="project" value="UniProtKB-KW"/>
</dbReference>
<dbReference type="EMBL" id="JADFTS010000003">
    <property type="protein sequence ID" value="KAF9617285.1"/>
    <property type="molecule type" value="Genomic_DNA"/>
</dbReference>
<dbReference type="InterPro" id="IPR011993">
    <property type="entry name" value="PH-like_dom_sf"/>
</dbReference>
<evidence type="ECO:0000256" key="8">
    <source>
        <dbReference type="ARBA" id="ARBA00023132"/>
    </source>
</evidence>
<keyword evidence="4" id="KW-0509">mRNA transport</keyword>
<dbReference type="PANTHER" id="PTHR23138:SF142">
    <property type="entry name" value="RAN-BINDING PROTEIN 3B-RELATED"/>
    <property type="match status" value="1"/>
</dbReference>
<dbReference type="PROSITE" id="PS50196">
    <property type="entry name" value="RANBD1"/>
    <property type="match status" value="1"/>
</dbReference>
<dbReference type="Pfam" id="PF00638">
    <property type="entry name" value="Ran_BP1"/>
    <property type="match status" value="1"/>
</dbReference>
<evidence type="ECO:0000313" key="13">
    <source>
        <dbReference type="EMBL" id="KAF9617285.1"/>
    </source>
</evidence>
<feature type="compositionally biased region" description="Basic and acidic residues" evidence="10">
    <location>
        <begin position="165"/>
        <end position="185"/>
    </location>
</feature>
<keyword evidence="14" id="KW-1185">Reference proteome</keyword>
<keyword evidence="11" id="KW-0732">Signal</keyword>
<keyword evidence="5" id="KW-0653">Protein transport</keyword>
<keyword evidence="7" id="KW-0811">Translocation</keyword>
<keyword evidence="9" id="KW-0539">Nucleus</keyword>
<keyword evidence="8" id="KW-0906">Nuclear pore complex</keyword>
<dbReference type="OrthoDB" id="185618at2759"/>
<organism evidence="13 14">
    <name type="scientific">Coptis chinensis</name>
    <dbReference type="NCBI Taxonomy" id="261450"/>
    <lineage>
        <taxon>Eukaryota</taxon>
        <taxon>Viridiplantae</taxon>
        <taxon>Streptophyta</taxon>
        <taxon>Embryophyta</taxon>
        <taxon>Tracheophyta</taxon>
        <taxon>Spermatophyta</taxon>
        <taxon>Magnoliopsida</taxon>
        <taxon>Ranunculales</taxon>
        <taxon>Ranunculaceae</taxon>
        <taxon>Coptidoideae</taxon>
        <taxon>Coptis</taxon>
    </lineage>
</organism>
<proteinExistence type="predicted"/>
<keyword evidence="6" id="KW-0007">Acetylation</keyword>
<dbReference type="CDD" id="cd13169">
    <property type="entry name" value="RanBD_NUP50_plant"/>
    <property type="match status" value="1"/>
</dbReference>
<dbReference type="Proteomes" id="UP000631114">
    <property type="component" value="Unassembled WGS sequence"/>
</dbReference>
<dbReference type="InterPro" id="IPR015007">
    <property type="entry name" value="NUP2/50/61"/>
</dbReference>
<evidence type="ECO:0000256" key="10">
    <source>
        <dbReference type="SAM" id="MobiDB-lite"/>
    </source>
</evidence>
<dbReference type="InterPro" id="IPR045255">
    <property type="entry name" value="RanBP1-like"/>
</dbReference>
<dbReference type="SMART" id="SM00160">
    <property type="entry name" value="RanBD"/>
    <property type="match status" value="1"/>
</dbReference>
<dbReference type="FunFam" id="2.30.29.30:FF:000353">
    <property type="entry name" value="Nuclear pore complex protein NUP50A"/>
    <property type="match status" value="1"/>
</dbReference>
<evidence type="ECO:0000256" key="7">
    <source>
        <dbReference type="ARBA" id="ARBA00023010"/>
    </source>
</evidence>
<name>A0A835IE65_9MAGN</name>
<evidence type="ECO:0000256" key="9">
    <source>
        <dbReference type="ARBA" id="ARBA00023242"/>
    </source>
</evidence>
<evidence type="ECO:0000256" key="6">
    <source>
        <dbReference type="ARBA" id="ARBA00022990"/>
    </source>
</evidence>
<dbReference type="GO" id="GO:0015031">
    <property type="term" value="P:protein transport"/>
    <property type="evidence" value="ECO:0007669"/>
    <property type="project" value="UniProtKB-KW"/>
</dbReference>